<sequence length="129" mass="14382">MLATRPVTTVTFPGQEDHVPAVRAYVRVLYEDHPRLDDLLLILTELITNAVRHTRSGERGGAVTVNVLGPPYEPRFEIQDQGGKAHSEPRHRDPADAEGGYGLRLVEALASRWGADSWPGGTRTWFEIR</sequence>
<dbReference type="Proteomes" id="UP000265768">
    <property type="component" value="Unassembled WGS sequence"/>
</dbReference>
<organism evidence="4 5">
    <name type="scientific">Bailinhaonella thermotolerans</name>
    <dbReference type="NCBI Taxonomy" id="1070861"/>
    <lineage>
        <taxon>Bacteria</taxon>
        <taxon>Bacillati</taxon>
        <taxon>Actinomycetota</taxon>
        <taxon>Actinomycetes</taxon>
        <taxon>Streptosporangiales</taxon>
        <taxon>Streptosporangiaceae</taxon>
        <taxon>Bailinhaonella</taxon>
    </lineage>
</organism>
<keyword evidence="5" id="KW-1185">Reference proteome</keyword>
<reference evidence="4 5" key="1">
    <citation type="submission" date="2018-09" db="EMBL/GenBank/DDBJ databases">
        <title>YIM 75507 draft genome.</title>
        <authorList>
            <person name="Tang S."/>
            <person name="Feng Y."/>
        </authorList>
    </citation>
    <scope>NUCLEOTIDE SEQUENCE [LARGE SCALE GENOMIC DNA]</scope>
    <source>
        <strain evidence="4 5">YIM 75507</strain>
    </source>
</reference>
<evidence type="ECO:0000313" key="5">
    <source>
        <dbReference type="Proteomes" id="UP000265768"/>
    </source>
</evidence>
<dbReference type="Pfam" id="PF13581">
    <property type="entry name" value="HATPase_c_2"/>
    <property type="match status" value="1"/>
</dbReference>
<keyword evidence="1" id="KW-0723">Serine/threonine-protein kinase</keyword>
<dbReference type="SUPFAM" id="SSF55874">
    <property type="entry name" value="ATPase domain of HSP90 chaperone/DNA topoisomerase II/histidine kinase"/>
    <property type="match status" value="1"/>
</dbReference>
<dbReference type="GO" id="GO:0005524">
    <property type="term" value="F:ATP binding"/>
    <property type="evidence" value="ECO:0007669"/>
    <property type="project" value="UniProtKB-KW"/>
</dbReference>
<keyword evidence="1" id="KW-0418">Kinase</keyword>
<dbReference type="EMBL" id="QZEY01000003">
    <property type="protein sequence ID" value="RJL33312.1"/>
    <property type="molecule type" value="Genomic_DNA"/>
</dbReference>
<feature type="compositionally biased region" description="Basic and acidic residues" evidence="2">
    <location>
        <begin position="75"/>
        <end position="95"/>
    </location>
</feature>
<dbReference type="GO" id="GO:0004674">
    <property type="term" value="F:protein serine/threonine kinase activity"/>
    <property type="evidence" value="ECO:0007669"/>
    <property type="project" value="UniProtKB-KW"/>
</dbReference>
<keyword evidence="4" id="KW-0547">Nucleotide-binding</keyword>
<dbReference type="OrthoDB" id="3871793at2"/>
<evidence type="ECO:0000256" key="2">
    <source>
        <dbReference type="SAM" id="MobiDB-lite"/>
    </source>
</evidence>
<feature type="region of interest" description="Disordered" evidence="2">
    <location>
        <begin position="75"/>
        <end position="98"/>
    </location>
</feature>
<dbReference type="RefSeq" id="WP_119926271.1">
    <property type="nucleotide sequence ID" value="NZ_QZEY01000003.1"/>
</dbReference>
<evidence type="ECO:0000313" key="4">
    <source>
        <dbReference type="EMBL" id="RJL33312.1"/>
    </source>
</evidence>
<feature type="domain" description="Histidine kinase/HSP90-like ATPase" evidence="3">
    <location>
        <begin position="13"/>
        <end position="126"/>
    </location>
</feature>
<proteinExistence type="predicted"/>
<keyword evidence="1" id="KW-0808">Transferase</keyword>
<protein>
    <submittedName>
        <fullName evidence="4">ATP-binding protein</fullName>
    </submittedName>
</protein>
<dbReference type="CDD" id="cd16936">
    <property type="entry name" value="HATPase_RsbW-like"/>
    <property type="match status" value="1"/>
</dbReference>
<evidence type="ECO:0000259" key="3">
    <source>
        <dbReference type="Pfam" id="PF13581"/>
    </source>
</evidence>
<keyword evidence="4" id="KW-0067">ATP-binding</keyword>
<comment type="caution">
    <text evidence="4">The sequence shown here is derived from an EMBL/GenBank/DDBJ whole genome shotgun (WGS) entry which is preliminary data.</text>
</comment>
<dbReference type="InterPro" id="IPR050267">
    <property type="entry name" value="Anti-sigma-factor_SerPK"/>
</dbReference>
<gene>
    <name evidence="4" type="ORF">D5H75_10920</name>
</gene>
<evidence type="ECO:0000256" key="1">
    <source>
        <dbReference type="ARBA" id="ARBA00022527"/>
    </source>
</evidence>
<dbReference type="InterPro" id="IPR003594">
    <property type="entry name" value="HATPase_dom"/>
</dbReference>
<accession>A0A3A4BFQ1</accession>
<name>A0A3A4BFQ1_9ACTN</name>
<dbReference type="InterPro" id="IPR036890">
    <property type="entry name" value="HATPase_C_sf"/>
</dbReference>
<dbReference type="PANTHER" id="PTHR35526:SF3">
    <property type="entry name" value="ANTI-SIGMA-F FACTOR RSBW"/>
    <property type="match status" value="1"/>
</dbReference>
<dbReference type="PANTHER" id="PTHR35526">
    <property type="entry name" value="ANTI-SIGMA-F FACTOR RSBW-RELATED"/>
    <property type="match status" value="1"/>
</dbReference>
<dbReference type="AlphaFoldDB" id="A0A3A4BFQ1"/>
<dbReference type="Gene3D" id="3.30.565.10">
    <property type="entry name" value="Histidine kinase-like ATPase, C-terminal domain"/>
    <property type="match status" value="1"/>
</dbReference>